<dbReference type="Gene3D" id="6.10.250.3450">
    <property type="match status" value="1"/>
</dbReference>
<reference evidence="4" key="1">
    <citation type="submission" date="2012-07" db="EMBL/GenBank/DDBJ databases">
        <title>Isolation and comparative analysis of macronuclear nanochromosomes encoding ribosomal proteins from the ciliate Oxytricha (Sterkiella) nova.</title>
        <authorList>
            <person name="Gutierrez J.C."/>
        </authorList>
    </citation>
    <scope>NUCLEOTIDE SEQUENCE</scope>
</reference>
<dbReference type="Pfam" id="PF00831">
    <property type="entry name" value="Ribosomal_L29"/>
    <property type="match status" value="1"/>
</dbReference>
<proteinExistence type="inferred from homology"/>
<dbReference type="GO" id="GO:0000463">
    <property type="term" value="P:maturation of LSU-rRNA from tricistronic rRNA transcript (SSU-rRNA, 5.8S rRNA, LSU-rRNA)"/>
    <property type="evidence" value="ECO:0007669"/>
    <property type="project" value="InterPro"/>
</dbReference>
<dbReference type="NCBIfam" id="TIGR00012">
    <property type="entry name" value="L29"/>
    <property type="match status" value="1"/>
</dbReference>
<evidence type="ECO:0000256" key="1">
    <source>
        <dbReference type="ARBA" id="ARBA00009254"/>
    </source>
</evidence>
<dbReference type="FunFam" id="6.10.250.3450:FF:000001">
    <property type="entry name" value="60S ribosomal protein L35"/>
    <property type="match status" value="1"/>
</dbReference>
<evidence type="ECO:0000256" key="2">
    <source>
        <dbReference type="ARBA" id="ARBA00022980"/>
    </source>
</evidence>
<dbReference type="GO" id="GO:0003735">
    <property type="term" value="F:structural constituent of ribosome"/>
    <property type="evidence" value="ECO:0007669"/>
    <property type="project" value="InterPro"/>
</dbReference>
<dbReference type="AlphaFoldDB" id="J9VAV3"/>
<keyword evidence="2 4" id="KW-0689">Ribosomal protein</keyword>
<dbReference type="Gene3D" id="1.10.287.310">
    <property type="match status" value="1"/>
</dbReference>
<evidence type="ECO:0000313" key="4">
    <source>
        <dbReference type="EMBL" id="AFR90236.1"/>
    </source>
</evidence>
<dbReference type="PANTHER" id="PTHR45722:SF2">
    <property type="entry name" value="LARGE RIBOSOMAL SUBUNIT PROTEIN UL29-RELATED"/>
    <property type="match status" value="1"/>
</dbReference>
<accession>J9VAV3</accession>
<evidence type="ECO:0000256" key="3">
    <source>
        <dbReference type="ARBA" id="ARBA00023274"/>
    </source>
</evidence>
<dbReference type="InterPro" id="IPR001854">
    <property type="entry name" value="Ribosomal_uL29"/>
</dbReference>
<dbReference type="GO" id="GO:0006412">
    <property type="term" value="P:translation"/>
    <property type="evidence" value="ECO:0007669"/>
    <property type="project" value="InterPro"/>
</dbReference>
<name>J9VAV3_STENO</name>
<dbReference type="GO" id="GO:0003729">
    <property type="term" value="F:mRNA binding"/>
    <property type="evidence" value="ECO:0007669"/>
    <property type="project" value="TreeGrafter"/>
</dbReference>
<comment type="similarity">
    <text evidence="1">Belongs to the universal ribosomal protein uL29 family.</text>
</comment>
<dbReference type="HAMAP" id="MF_00374">
    <property type="entry name" value="Ribosomal_uL29"/>
    <property type="match status" value="1"/>
</dbReference>
<keyword evidence="3" id="KW-0687">Ribonucleoprotein</keyword>
<dbReference type="GO" id="GO:0022625">
    <property type="term" value="C:cytosolic large ribosomal subunit"/>
    <property type="evidence" value="ECO:0007669"/>
    <property type="project" value="InterPro"/>
</dbReference>
<dbReference type="InterPro" id="IPR045059">
    <property type="entry name" value="Ribosomal_uL29_euk"/>
</dbReference>
<protein>
    <submittedName>
        <fullName evidence="4">L35 ribosomal protein</fullName>
    </submittedName>
</protein>
<dbReference type="PANTHER" id="PTHR45722">
    <property type="entry name" value="60S RIBOSOMAL PROTEIN L35"/>
    <property type="match status" value="1"/>
</dbReference>
<dbReference type="SUPFAM" id="SSF46561">
    <property type="entry name" value="Ribosomal protein L29 (L29p)"/>
    <property type="match status" value="1"/>
</dbReference>
<organism evidence="4">
    <name type="scientific">Sterkiella nova</name>
    <name type="common">Ciliate</name>
    <name type="synonym">Oxytricha nova</name>
    <dbReference type="NCBI Taxonomy" id="200597"/>
    <lineage>
        <taxon>Eukaryota</taxon>
        <taxon>Sar</taxon>
        <taxon>Alveolata</taxon>
        <taxon>Ciliophora</taxon>
        <taxon>Intramacronucleata</taxon>
        <taxon>Spirotrichea</taxon>
        <taxon>Stichotrichia</taxon>
        <taxon>Sporadotrichida</taxon>
        <taxon>Oxytrichidae</taxon>
        <taxon>Stylonychinae</taxon>
        <taxon>Sterkiella</taxon>
    </lineage>
</organism>
<dbReference type="InterPro" id="IPR018254">
    <property type="entry name" value="Ribosomal_uL29_CS"/>
</dbReference>
<sequence length="121" mass="14289">MRNLLLTNSLNSEQDTYDCLYISQKELAQLRVSKVSAAPQVKLARIRIVRKAIAKVLTVINEKRRDQARVDHKKKRIPADLRHKKTRAFRKRLTKHETTRKTVRQQKRDNNFKLRKFALAA</sequence>
<gene>
    <name evidence="4" type="primary">rpl35</name>
</gene>
<dbReference type="EMBL" id="JX441314">
    <property type="protein sequence ID" value="AFR90236.1"/>
    <property type="molecule type" value="Genomic_DNA"/>
</dbReference>
<dbReference type="InterPro" id="IPR036049">
    <property type="entry name" value="Ribosomal_uL29_sf"/>
</dbReference>
<dbReference type="PROSITE" id="PS00579">
    <property type="entry name" value="RIBOSOMAL_L29"/>
    <property type="match status" value="1"/>
</dbReference>